<dbReference type="Gene3D" id="1.20.190.50">
    <property type="match status" value="1"/>
</dbReference>
<dbReference type="AlphaFoldDB" id="A0A9P6ZNE0"/>
<keyword evidence="1" id="KW-0509">mRNA transport</keyword>
<reference evidence="2" key="1">
    <citation type="journal article" date="2020" name="New Phytol.">
        <title>Comparative genomics reveals dynamic genome evolution in host specialist ectomycorrhizal fungi.</title>
        <authorList>
            <person name="Lofgren L.A."/>
            <person name="Nguyen N.H."/>
            <person name="Vilgalys R."/>
            <person name="Ruytinx J."/>
            <person name="Liao H.L."/>
            <person name="Branco S."/>
            <person name="Kuo A."/>
            <person name="LaButti K."/>
            <person name="Lipzen A."/>
            <person name="Andreopoulos W."/>
            <person name="Pangilinan J."/>
            <person name="Riley R."/>
            <person name="Hundley H."/>
            <person name="Na H."/>
            <person name="Barry K."/>
            <person name="Grigoriev I.V."/>
            <person name="Stajich J.E."/>
            <person name="Kennedy P.G."/>
        </authorList>
    </citation>
    <scope>NUCLEOTIDE SEQUENCE</scope>
    <source>
        <strain evidence="2">DOB743</strain>
    </source>
</reference>
<keyword evidence="1" id="KW-0472">Membrane</keyword>
<keyword evidence="1" id="KW-0906">Nuclear pore complex</keyword>
<evidence type="ECO:0000313" key="3">
    <source>
        <dbReference type="Proteomes" id="UP000714275"/>
    </source>
</evidence>
<dbReference type="Pfam" id="PF04121">
    <property type="entry name" value="Nup84_Nup100"/>
    <property type="match status" value="1"/>
</dbReference>
<gene>
    <name evidence="2" type="ORF">EV702DRAFT_976060</name>
</gene>
<dbReference type="GO" id="GO:0017056">
    <property type="term" value="F:structural constituent of nuclear pore"/>
    <property type="evidence" value="ECO:0007669"/>
    <property type="project" value="UniProtKB-UniRule"/>
</dbReference>
<comment type="subcellular location">
    <subcellularLocation>
        <location evidence="1">Nucleus</location>
        <location evidence="1">Nuclear pore complex</location>
    </subcellularLocation>
    <subcellularLocation>
        <location evidence="1">Nucleus membrane</location>
    </subcellularLocation>
</comment>
<dbReference type="OrthoDB" id="3098at2759"/>
<keyword evidence="1" id="KW-0653">Protein transport</keyword>
<keyword evidence="1" id="KW-0813">Transport</keyword>
<keyword evidence="1" id="KW-0539">Nucleus</keyword>
<dbReference type="GO" id="GO:0031965">
    <property type="term" value="C:nuclear membrane"/>
    <property type="evidence" value="ECO:0007669"/>
    <property type="project" value="UniProtKB-SubCell"/>
</dbReference>
<organism evidence="2 3">
    <name type="scientific">Suillus placidus</name>
    <dbReference type="NCBI Taxonomy" id="48579"/>
    <lineage>
        <taxon>Eukaryota</taxon>
        <taxon>Fungi</taxon>
        <taxon>Dikarya</taxon>
        <taxon>Basidiomycota</taxon>
        <taxon>Agaricomycotina</taxon>
        <taxon>Agaricomycetes</taxon>
        <taxon>Agaricomycetidae</taxon>
        <taxon>Boletales</taxon>
        <taxon>Suillineae</taxon>
        <taxon>Suillaceae</taxon>
        <taxon>Suillus</taxon>
    </lineage>
</organism>
<protein>
    <recommendedName>
        <fullName evidence="1">Nuclear pore complex protein</fullName>
    </recommendedName>
</protein>
<comment type="caution">
    <text evidence="2">The sequence shown here is derived from an EMBL/GenBank/DDBJ whole genome shotgun (WGS) entry which is preliminary data.</text>
</comment>
<comment type="subunit">
    <text evidence="1">Part of the nuclear pore complex (NPC).</text>
</comment>
<dbReference type="Proteomes" id="UP000714275">
    <property type="component" value="Unassembled WGS sequence"/>
</dbReference>
<sequence>VRQIFVPELILRLHVMLYASREHVPENLKRALELANIVVDSMYKLYVDFLHLDG</sequence>
<proteinExistence type="inferred from homology"/>
<dbReference type="InterPro" id="IPR007252">
    <property type="entry name" value="Nup84/Nup107"/>
</dbReference>
<name>A0A9P6ZNE0_9AGAM</name>
<dbReference type="EMBL" id="JABBWD010000048">
    <property type="protein sequence ID" value="KAG1773370.1"/>
    <property type="molecule type" value="Genomic_DNA"/>
</dbReference>
<dbReference type="GO" id="GO:0005643">
    <property type="term" value="C:nuclear pore"/>
    <property type="evidence" value="ECO:0007669"/>
    <property type="project" value="UniProtKB-SubCell"/>
</dbReference>
<evidence type="ECO:0000256" key="1">
    <source>
        <dbReference type="RuleBase" id="RU365072"/>
    </source>
</evidence>
<comment type="function">
    <text evidence="1">Functions as a component of the nuclear pore complex (NPC).</text>
</comment>
<accession>A0A9P6ZNE0</accession>
<feature type="non-terminal residue" evidence="2">
    <location>
        <position position="54"/>
    </location>
</feature>
<keyword evidence="1" id="KW-0811">Translocation</keyword>
<dbReference type="GO" id="GO:0015031">
    <property type="term" value="P:protein transport"/>
    <property type="evidence" value="ECO:0007669"/>
    <property type="project" value="UniProtKB-KW"/>
</dbReference>
<evidence type="ECO:0000313" key="2">
    <source>
        <dbReference type="EMBL" id="KAG1773370.1"/>
    </source>
</evidence>
<keyword evidence="3" id="KW-1185">Reference proteome</keyword>
<comment type="similarity">
    <text evidence="1">Belongs to the nucleoporin Nup84/Nup107 family.</text>
</comment>